<dbReference type="Proteomes" id="UP000237144">
    <property type="component" value="Unassembled WGS sequence"/>
</dbReference>
<feature type="domain" description="CBS" evidence="6">
    <location>
        <begin position="435"/>
        <end position="494"/>
    </location>
</feature>
<evidence type="ECO:0000256" key="2">
    <source>
        <dbReference type="ARBA" id="ARBA00022737"/>
    </source>
</evidence>
<dbReference type="GO" id="GO:0019887">
    <property type="term" value="F:protein kinase regulator activity"/>
    <property type="evidence" value="ECO:0007669"/>
    <property type="project" value="TreeGrafter"/>
</dbReference>
<feature type="compositionally biased region" description="Low complexity" evidence="5">
    <location>
        <begin position="287"/>
        <end position="336"/>
    </location>
</feature>
<dbReference type="PROSITE" id="PS51371">
    <property type="entry name" value="CBS"/>
    <property type="match status" value="3"/>
</dbReference>
<feature type="region of interest" description="Disordered" evidence="5">
    <location>
        <begin position="594"/>
        <end position="665"/>
    </location>
</feature>
<sequence>MRARIAAHQHHHHLDTLPAPSFAAHAIPLSSAPSTAGTSLPSTADPSPTHHAVHALPDSLGYFRAKRPPLPRTRTGAGTNASPGMRRALEGIRAFVASKSCYDILPESFRLIVFDTQLGITKSLQALVTNGVVSAPLYDSTTHRFAGMFTLADVVHLIQYYYLTAHKYENVIAEVEAFQLESLREIEQAIDVPPPPTVSVHPDQPLADACAALVRTHARRLPLVDRDDQTGKETIISVLTQYRVLKFIAINCAHDCARLDMSIGALGVGSYASWYQPAEPLPAPQGSSTAPSSADTSAAPSARPSSATLASQDANDAGDLSRSSSLSASIKTSDSDSPPPGVEPSSEQTDSTMRPGEVASLGGASSSSGETSRQSLVPPAVQTGPGGGGETTPTGIGAEQREAPFGSSSQQQLQHLESGAESMSDRAAAASLGVSDRFWPLSTATMQTSVFDVVHVFSERGISAVPIVDEDGVVLNLFETVDIVDLVRQNAYQVLDQTIEDALNQRSPDFTGVMTCTPADSLASILAYVRDRRCHRFVIVEPEDVPARDGMPARKKGSLVGVLSLSDVLRFIVGHENLKGMEVPGLGVHGLRGVQQHQHAPGTSAGAGGPGGGPGGPADSNAVDFDYDAASATDASSSKATSRRGSEATTEASVSGSQVDLRHAHQTAAALDDVIEGKAAS</sequence>
<dbReference type="GO" id="GO:0031588">
    <property type="term" value="C:nucleotide-activated protein kinase complex"/>
    <property type="evidence" value="ECO:0007669"/>
    <property type="project" value="TreeGrafter"/>
</dbReference>
<feature type="compositionally biased region" description="Gly residues" evidence="5">
    <location>
        <begin position="605"/>
        <end position="616"/>
    </location>
</feature>
<dbReference type="CDD" id="cd04618">
    <property type="entry name" value="CBS_euAMPK_gamma-like_repeat1"/>
    <property type="match status" value="1"/>
</dbReference>
<dbReference type="Gene3D" id="3.10.580.10">
    <property type="entry name" value="CBS-domain"/>
    <property type="match status" value="2"/>
</dbReference>
<dbReference type="GO" id="GO:0019901">
    <property type="term" value="F:protein kinase binding"/>
    <property type="evidence" value="ECO:0007669"/>
    <property type="project" value="TreeGrafter"/>
</dbReference>
<dbReference type="InterPro" id="IPR000644">
    <property type="entry name" value="CBS_dom"/>
</dbReference>
<evidence type="ECO:0000256" key="4">
    <source>
        <dbReference type="PROSITE-ProRule" id="PRU00703"/>
    </source>
</evidence>
<feature type="domain" description="CBS" evidence="6">
    <location>
        <begin position="193"/>
        <end position="256"/>
    </location>
</feature>
<dbReference type="SMART" id="SM00116">
    <property type="entry name" value="CBS"/>
    <property type="match status" value="4"/>
</dbReference>
<dbReference type="AlphaFoldDB" id="A0A2S5B5W6"/>
<evidence type="ECO:0000259" key="6">
    <source>
        <dbReference type="PROSITE" id="PS51371"/>
    </source>
</evidence>
<evidence type="ECO:0000313" key="8">
    <source>
        <dbReference type="Proteomes" id="UP000237144"/>
    </source>
</evidence>
<gene>
    <name evidence="7" type="ORF">BMF94_4833</name>
</gene>
<dbReference type="InterPro" id="IPR050511">
    <property type="entry name" value="AMPK_gamma/SDS23_families"/>
</dbReference>
<dbReference type="Pfam" id="PF00571">
    <property type="entry name" value="CBS"/>
    <property type="match status" value="2"/>
</dbReference>
<keyword evidence="3 4" id="KW-0129">CBS domain</keyword>
<feature type="region of interest" description="Disordered" evidence="5">
    <location>
        <begin position="281"/>
        <end position="424"/>
    </location>
</feature>
<accession>A0A2S5B5W6</accession>
<evidence type="ECO:0000256" key="5">
    <source>
        <dbReference type="SAM" id="MobiDB-lite"/>
    </source>
</evidence>
<dbReference type="GO" id="GO:0005737">
    <property type="term" value="C:cytoplasm"/>
    <property type="evidence" value="ECO:0007669"/>
    <property type="project" value="TreeGrafter"/>
</dbReference>
<keyword evidence="8" id="KW-1185">Reference proteome</keyword>
<dbReference type="PANTHER" id="PTHR13780:SF35">
    <property type="entry name" value="LD22662P"/>
    <property type="match status" value="1"/>
</dbReference>
<reference evidence="7 8" key="1">
    <citation type="journal article" date="2018" name="Front. Microbiol.">
        <title>Prospects for Fungal Bioremediation of Acidic Radioactive Waste Sites: Characterization and Genome Sequence of Rhodotorula taiwanensis MD1149.</title>
        <authorList>
            <person name="Tkavc R."/>
            <person name="Matrosova V.Y."/>
            <person name="Grichenko O.E."/>
            <person name="Gostincar C."/>
            <person name="Volpe R.P."/>
            <person name="Klimenkova P."/>
            <person name="Gaidamakova E.K."/>
            <person name="Zhou C.E."/>
            <person name="Stewart B.J."/>
            <person name="Lyman M.G."/>
            <person name="Malfatti S.A."/>
            <person name="Rubinfeld B."/>
            <person name="Courtot M."/>
            <person name="Singh J."/>
            <person name="Dalgard C.L."/>
            <person name="Hamilton T."/>
            <person name="Frey K.G."/>
            <person name="Gunde-Cimerman N."/>
            <person name="Dugan L."/>
            <person name="Daly M.J."/>
        </authorList>
    </citation>
    <scope>NUCLEOTIDE SEQUENCE [LARGE SCALE GENOMIC DNA]</scope>
    <source>
        <strain evidence="7 8">MD1149</strain>
    </source>
</reference>
<dbReference type="InterPro" id="IPR046342">
    <property type="entry name" value="CBS_dom_sf"/>
</dbReference>
<evidence type="ECO:0000256" key="1">
    <source>
        <dbReference type="ARBA" id="ARBA00006750"/>
    </source>
</evidence>
<protein>
    <recommendedName>
        <fullName evidence="6">CBS domain-containing protein</fullName>
    </recommendedName>
</protein>
<keyword evidence="2" id="KW-0677">Repeat</keyword>
<feature type="compositionally biased region" description="Polar residues" evidence="5">
    <location>
        <begin position="647"/>
        <end position="658"/>
    </location>
</feature>
<proteinExistence type="inferred from homology"/>
<feature type="domain" description="CBS" evidence="6">
    <location>
        <begin position="506"/>
        <end position="580"/>
    </location>
</feature>
<organism evidence="7 8">
    <name type="scientific">Rhodotorula taiwanensis</name>
    <dbReference type="NCBI Taxonomy" id="741276"/>
    <lineage>
        <taxon>Eukaryota</taxon>
        <taxon>Fungi</taxon>
        <taxon>Dikarya</taxon>
        <taxon>Basidiomycota</taxon>
        <taxon>Pucciniomycotina</taxon>
        <taxon>Microbotryomycetes</taxon>
        <taxon>Sporidiobolales</taxon>
        <taxon>Sporidiobolaceae</taxon>
        <taxon>Rhodotorula</taxon>
    </lineage>
</organism>
<dbReference type="SUPFAM" id="SSF54631">
    <property type="entry name" value="CBS-domain pair"/>
    <property type="match status" value="2"/>
</dbReference>
<dbReference type="EMBL" id="PJQD01000058">
    <property type="protein sequence ID" value="POY72101.1"/>
    <property type="molecule type" value="Genomic_DNA"/>
</dbReference>
<evidence type="ECO:0000313" key="7">
    <source>
        <dbReference type="EMBL" id="POY72101.1"/>
    </source>
</evidence>
<dbReference type="PANTHER" id="PTHR13780">
    <property type="entry name" value="AMP-ACTIVATED PROTEIN KINASE, GAMMA REGULATORY SUBUNIT"/>
    <property type="match status" value="1"/>
</dbReference>
<feature type="compositionally biased region" description="Low complexity" evidence="5">
    <location>
        <begin position="407"/>
        <end position="417"/>
    </location>
</feature>
<feature type="compositionally biased region" description="Low complexity" evidence="5">
    <location>
        <begin position="628"/>
        <end position="640"/>
    </location>
</feature>
<dbReference type="GO" id="GO:0005634">
    <property type="term" value="C:nucleus"/>
    <property type="evidence" value="ECO:0007669"/>
    <property type="project" value="TreeGrafter"/>
</dbReference>
<name>A0A2S5B5W6_9BASI</name>
<evidence type="ECO:0000256" key="3">
    <source>
        <dbReference type="ARBA" id="ARBA00023122"/>
    </source>
</evidence>
<dbReference type="STRING" id="741276.A0A2S5B5W6"/>
<dbReference type="OrthoDB" id="286637at2759"/>
<comment type="similarity">
    <text evidence="1">Belongs to the 5'-AMP-activated protein kinase gamma subunit family.</text>
</comment>
<feature type="compositionally biased region" description="Low complexity" evidence="5">
    <location>
        <begin position="360"/>
        <end position="375"/>
    </location>
</feature>
<dbReference type="GO" id="GO:0016208">
    <property type="term" value="F:AMP binding"/>
    <property type="evidence" value="ECO:0007669"/>
    <property type="project" value="TreeGrafter"/>
</dbReference>
<comment type="caution">
    <text evidence="7">The sequence shown here is derived from an EMBL/GenBank/DDBJ whole genome shotgun (WGS) entry which is preliminary data.</text>
</comment>